<reference evidence="1 2" key="1">
    <citation type="submission" date="2016-10" db="EMBL/GenBank/DDBJ databases">
        <title>Complete genome of the TMA-utilizing, human hosted archaeon Methanomethylophilus alvus Gen. nov, sp. nov., strain Mx-05, derived from a pure culture.</title>
        <authorList>
            <person name="Brugere J.-F."/>
            <person name="Ben Hania W."/>
            <person name="Chaudhary P.P."/>
            <person name="Gaci N."/>
            <person name="Borrel G."/>
            <person name="Cao Van Tuat L."/>
            <person name="Fardeau M.-L."/>
            <person name="Harris H.M.B."/>
            <person name="O'Toole P.W."/>
            <person name="Ollivier B."/>
        </authorList>
    </citation>
    <scope>NUCLEOTIDE SEQUENCE [LARGE SCALE GENOMIC DNA]</scope>
    <source>
        <strain evidence="1 2">Mx-05</strain>
    </source>
</reference>
<dbReference type="Gene3D" id="3.10.620.30">
    <property type="match status" value="1"/>
</dbReference>
<dbReference type="AlphaFoldDB" id="A0A3G3IGH2"/>
<evidence type="ECO:0000313" key="2">
    <source>
        <dbReference type="Proteomes" id="UP000273278"/>
    </source>
</evidence>
<dbReference type="GeneID" id="41321492"/>
<accession>A0A3G3IGH2</accession>
<name>A0A3G3IGH2_9ARCH</name>
<evidence type="ECO:0008006" key="3">
    <source>
        <dbReference type="Google" id="ProtNLM"/>
    </source>
</evidence>
<proteinExistence type="predicted"/>
<dbReference type="EMBL" id="CP017686">
    <property type="protein sequence ID" value="AYQ54861.1"/>
    <property type="molecule type" value="Genomic_DNA"/>
</dbReference>
<dbReference type="Proteomes" id="UP000273278">
    <property type="component" value="Chromosome"/>
</dbReference>
<sequence length="207" mass="23144">MKKVLRWSYGSKTYSAEAELSESPYYRKCQMERFLEFLPFYSTVDDPVMKGIADSISDQLPGYADDAYAANVVLAMVQQNVEYANDEDLYGVEDLWGLPATVLDKGKGDCDCMTDLYVSVASNLDIDVVSVLVEGHMFPAAHVDWNGVCYDLGGRRYFHMEVTDRIPVAGRYWGEKSVQAWARPAVPSERFRSTLTECPAGKNTSSA</sequence>
<organism evidence="1 2">
    <name type="scientific">Methanomethylophilus alvi</name>
    <dbReference type="NCBI Taxonomy" id="1291540"/>
    <lineage>
        <taxon>Archaea</taxon>
        <taxon>Methanobacteriati</taxon>
        <taxon>Thermoplasmatota</taxon>
        <taxon>Thermoplasmata</taxon>
        <taxon>Methanomassiliicoccales</taxon>
        <taxon>Methanomethylophilaceae</taxon>
        <taxon>Methanomethylophilus</taxon>
    </lineage>
</organism>
<dbReference type="RefSeq" id="WP_015504589.1">
    <property type="nucleotide sequence ID" value="NZ_CAYARO010000010.1"/>
</dbReference>
<protein>
    <recommendedName>
        <fullName evidence="3">Transglutaminase-like domain-containing protein</fullName>
    </recommendedName>
</protein>
<evidence type="ECO:0000313" key="1">
    <source>
        <dbReference type="EMBL" id="AYQ54861.1"/>
    </source>
</evidence>
<gene>
    <name evidence="1" type="ORF">BKD89_03450</name>
</gene>